<sequence length="369" mass="41185">MASSNTDDTQGARDEKDWSPEEITHHRQMAQHNSLEAIKAAEERYEKAKQSGSAALKETKEAATYGAGAAATNVTAKATEAEDSAIHGARNAAGYVSEKGAAAKDYTAEKGVQGYQGIKDSAASAVQTAAEKTKQPAVQAKYHLTQKAQEAKEVTVSTGQTAVSYATQKEVEAKDMTASAAQKAMEIARQKAAETKDTTVEATESALGYASQKAEESEDKTVEILPRVPWVMQARKQVKPTTRLQRVVEEPRSTLPRKQRRRRRRSRVLVRGPERRQKKQRMWLQREPQKPSASCKNRSNSRSFELGSQCTVSMNEPPKTLRMTVEEQSNREGSSNREDGRWEREPKQLRKQYRLTGAKLRRMVTYLEQ</sequence>
<protein>
    <submittedName>
        <fullName evidence="1">Uncharacterized protein</fullName>
    </submittedName>
</protein>
<dbReference type="Proteomes" id="UP001234297">
    <property type="component" value="Chromosome 12"/>
</dbReference>
<dbReference type="EMBL" id="CM056820">
    <property type="protein sequence ID" value="KAJ8616456.1"/>
    <property type="molecule type" value="Genomic_DNA"/>
</dbReference>
<keyword evidence="2" id="KW-1185">Reference proteome</keyword>
<accession>A0ACC2K5R8</accession>
<evidence type="ECO:0000313" key="2">
    <source>
        <dbReference type="Proteomes" id="UP001234297"/>
    </source>
</evidence>
<comment type="caution">
    <text evidence="1">The sequence shown here is derived from an EMBL/GenBank/DDBJ whole genome shotgun (WGS) entry which is preliminary data.</text>
</comment>
<name>A0ACC2K5R8_PERAE</name>
<evidence type="ECO:0000313" key="1">
    <source>
        <dbReference type="EMBL" id="KAJ8616456.1"/>
    </source>
</evidence>
<organism evidence="1 2">
    <name type="scientific">Persea americana</name>
    <name type="common">Avocado</name>
    <dbReference type="NCBI Taxonomy" id="3435"/>
    <lineage>
        <taxon>Eukaryota</taxon>
        <taxon>Viridiplantae</taxon>
        <taxon>Streptophyta</taxon>
        <taxon>Embryophyta</taxon>
        <taxon>Tracheophyta</taxon>
        <taxon>Spermatophyta</taxon>
        <taxon>Magnoliopsida</taxon>
        <taxon>Magnoliidae</taxon>
        <taxon>Laurales</taxon>
        <taxon>Lauraceae</taxon>
        <taxon>Persea</taxon>
    </lineage>
</organism>
<proteinExistence type="predicted"/>
<gene>
    <name evidence="1" type="ORF">MRB53_035828</name>
</gene>
<reference evidence="1 2" key="1">
    <citation type="journal article" date="2022" name="Hortic Res">
        <title>A haplotype resolved chromosomal level avocado genome allows analysis of novel avocado genes.</title>
        <authorList>
            <person name="Nath O."/>
            <person name="Fletcher S.J."/>
            <person name="Hayward A."/>
            <person name="Shaw L.M."/>
            <person name="Masouleh A.K."/>
            <person name="Furtado A."/>
            <person name="Henry R.J."/>
            <person name="Mitter N."/>
        </authorList>
    </citation>
    <scope>NUCLEOTIDE SEQUENCE [LARGE SCALE GENOMIC DNA]</scope>
    <source>
        <strain evidence="2">cv. Hass</strain>
    </source>
</reference>